<dbReference type="PANTHER" id="PTHR34236:SF1">
    <property type="entry name" value="DIMETHYL SULFOXIDE REDUCTASE TRANSCRIPTIONAL ACTIVATOR"/>
    <property type="match status" value="1"/>
</dbReference>
<reference evidence="5" key="1">
    <citation type="submission" date="2017-01" db="EMBL/GenBank/DDBJ databases">
        <authorList>
            <person name="Varghese N."/>
            <person name="Submissions S."/>
        </authorList>
    </citation>
    <scope>NUCLEOTIDE SEQUENCE [LARGE SCALE GENOMIC DNA]</scope>
    <source>
        <strain evidence="5">CGMCC 1.7737</strain>
    </source>
</reference>
<sequence>MFRAKIYFDLQKDCILSEITSLSDQPFNVTQEEVRDDYFITFVIEAGEEQTSLKGKLIASEQVKSVESLDESRLLVTKKSCGALPIIRQNHGMLDGMDKVNGSQRIFDIVVFRREDLKRIIAELSEIGSVSLGKLSPFEPQSRLLSSRQAEVIELALVSGYYDWPRKIEAQDLASKLDIAHPTFLEHLRKAEKKLLIDALEKKTQSATAPAERKFILDNSI</sequence>
<keyword evidence="2" id="KW-0804">Transcription</keyword>
<evidence type="ECO:0000313" key="4">
    <source>
        <dbReference type="EMBL" id="SIR88659.1"/>
    </source>
</evidence>
<evidence type="ECO:0000259" key="3">
    <source>
        <dbReference type="Pfam" id="PF04967"/>
    </source>
</evidence>
<dbReference type="InterPro" id="IPR007050">
    <property type="entry name" value="HTH_bacterioopsin"/>
</dbReference>
<dbReference type="Pfam" id="PF04967">
    <property type="entry name" value="HTH_10"/>
    <property type="match status" value="1"/>
</dbReference>
<dbReference type="EMBL" id="FTNO01000006">
    <property type="protein sequence ID" value="SIR88659.1"/>
    <property type="molecule type" value="Genomic_DNA"/>
</dbReference>
<dbReference type="AlphaFoldDB" id="A0A1N7EKV0"/>
<accession>A0A1N7EKV0</accession>
<protein>
    <submittedName>
        <fullName evidence="4">Predicted DNA binding protein, contains HTH domain</fullName>
    </submittedName>
</protein>
<evidence type="ECO:0000256" key="2">
    <source>
        <dbReference type="ARBA" id="ARBA00023163"/>
    </source>
</evidence>
<proteinExistence type="predicted"/>
<evidence type="ECO:0000256" key="1">
    <source>
        <dbReference type="ARBA" id="ARBA00023015"/>
    </source>
</evidence>
<name>A0A1N7EKV0_9EURY</name>
<dbReference type="PANTHER" id="PTHR34236">
    <property type="entry name" value="DIMETHYL SULFOXIDE REDUCTASE TRANSCRIPTIONAL ACTIVATOR"/>
    <property type="match status" value="1"/>
</dbReference>
<keyword evidence="1" id="KW-0805">Transcription regulation</keyword>
<gene>
    <name evidence="4" type="ORF">SAMN05421858_4344</name>
</gene>
<keyword evidence="5" id="KW-1185">Reference proteome</keyword>
<evidence type="ECO:0000313" key="5">
    <source>
        <dbReference type="Proteomes" id="UP000186914"/>
    </source>
</evidence>
<dbReference type="Proteomes" id="UP000186914">
    <property type="component" value="Unassembled WGS sequence"/>
</dbReference>
<organism evidence="4 5">
    <name type="scientific">Haladaptatus litoreus</name>
    <dbReference type="NCBI Taxonomy" id="553468"/>
    <lineage>
        <taxon>Archaea</taxon>
        <taxon>Methanobacteriati</taxon>
        <taxon>Methanobacteriota</taxon>
        <taxon>Stenosarchaea group</taxon>
        <taxon>Halobacteria</taxon>
        <taxon>Halobacteriales</taxon>
        <taxon>Haladaptataceae</taxon>
        <taxon>Haladaptatus</taxon>
    </lineage>
</organism>
<feature type="domain" description="HTH bat-type" evidence="3">
    <location>
        <begin position="145"/>
        <end position="196"/>
    </location>
</feature>